<dbReference type="PROSITE" id="PS50102">
    <property type="entry name" value="RRM"/>
    <property type="match status" value="1"/>
</dbReference>
<sequence>MSHVLTVHVSNISHSTPEKEVRDFFSFCGKVTNLIITPTSAAAEATLSATVTYERETAAKTALLLDGTKLGPNPVKVESAHSLDEIAAGHMAAGDADAPNFGTDETLRQEDKPRTAILAEYLSHGYVVGDTALQRGIELDTKHGISGRFTSVLNQALATIDKTAHVSDTAKSVDTQYHVSDRALGATKALQTYFEKALGTPTGKKIRSFYETGGKSLLDIHNEALRLAELRKAENRRSASSIPFTGPEKTTCACGGNEGVCSCEPGKCACAGCNMTSVKKDPKSTQVQFSEAVTDIDSNVAADYGVGSKEKSTVL</sequence>
<dbReference type="Gene3D" id="3.30.70.330">
    <property type="match status" value="1"/>
</dbReference>
<reference evidence="3 4" key="1">
    <citation type="submission" date="2024-02" db="EMBL/GenBank/DDBJ databases">
        <title>Discinaceae phylogenomics.</title>
        <authorList>
            <person name="Dirks A.C."/>
            <person name="James T.Y."/>
        </authorList>
    </citation>
    <scope>NUCLEOTIDE SEQUENCE [LARGE SCALE GENOMIC DNA]</scope>
    <source>
        <strain evidence="3 4">ACD0624</strain>
    </source>
</reference>
<dbReference type="Proteomes" id="UP001447188">
    <property type="component" value="Unassembled WGS sequence"/>
</dbReference>
<dbReference type="EMBL" id="JBBBZM010000043">
    <property type="protein sequence ID" value="KAL0636851.1"/>
    <property type="molecule type" value="Genomic_DNA"/>
</dbReference>
<proteinExistence type="predicted"/>
<evidence type="ECO:0000313" key="4">
    <source>
        <dbReference type="Proteomes" id="UP001447188"/>
    </source>
</evidence>
<dbReference type="SUPFAM" id="SSF54928">
    <property type="entry name" value="RNA-binding domain, RBD"/>
    <property type="match status" value="1"/>
</dbReference>
<organism evidence="3 4">
    <name type="scientific">Discina gigas</name>
    <dbReference type="NCBI Taxonomy" id="1032678"/>
    <lineage>
        <taxon>Eukaryota</taxon>
        <taxon>Fungi</taxon>
        <taxon>Dikarya</taxon>
        <taxon>Ascomycota</taxon>
        <taxon>Pezizomycotina</taxon>
        <taxon>Pezizomycetes</taxon>
        <taxon>Pezizales</taxon>
        <taxon>Discinaceae</taxon>
        <taxon>Discina</taxon>
    </lineage>
</organism>
<dbReference type="Pfam" id="PF00076">
    <property type="entry name" value="RRM_1"/>
    <property type="match status" value="1"/>
</dbReference>
<keyword evidence="1" id="KW-0694">RNA-binding</keyword>
<feature type="domain" description="RRM" evidence="2">
    <location>
        <begin position="5"/>
        <end position="82"/>
    </location>
</feature>
<dbReference type="SMART" id="SM00360">
    <property type="entry name" value="RRM"/>
    <property type="match status" value="1"/>
</dbReference>
<accession>A0ABR3GMM9</accession>
<keyword evidence="4" id="KW-1185">Reference proteome</keyword>
<evidence type="ECO:0000256" key="1">
    <source>
        <dbReference type="PROSITE-ProRule" id="PRU00176"/>
    </source>
</evidence>
<dbReference type="PANTHER" id="PTHR32343">
    <property type="entry name" value="SERINE/ARGININE-RICH SPLICING FACTOR"/>
    <property type="match status" value="1"/>
</dbReference>
<evidence type="ECO:0000259" key="2">
    <source>
        <dbReference type="PROSITE" id="PS50102"/>
    </source>
</evidence>
<gene>
    <name evidence="3" type="primary">vip1</name>
    <name evidence="3" type="ORF">Q9L58_004209</name>
</gene>
<evidence type="ECO:0000313" key="3">
    <source>
        <dbReference type="EMBL" id="KAL0636851.1"/>
    </source>
</evidence>
<comment type="caution">
    <text evidence="3">The sequence shown here is derived from an EMBL/GenBank/DDBJ whole genome shotgun (WGS) entry which is preliminary data.</text>
</comment>
<dbReference type="InterPro" id="IPR000504">
    <property type="entry name" value="RRM_dom"/>
</dbReference>
<dbReference type="InterPro" id="IPR012677">
    <property type="entry name" value="Nucleotide-bd_a/b_plait_sf"/>
</dbReference>
<dbReference type="InterPro" id="IPR035979">
    <property type="entry name" value="RBD_domain_sf"/>
</dbReference>
<name>A0ABR3GMM9_9PEZI</name>
<dbReference type="PANTHER" id="PTHR32343:SF10">
    <property type="entry name" value="RNA-BINDING REGION RNP-1 DOMAIN-CONTAINING PROTEIN"/>
    <property type="match status" value="1"/>
</dbReference>
<protein>
    <submittedName>
        <fullName evidence="3">Protein vip1</fullName>
    </submittedName>
</protein>